<accession>A0A2G5T6X6</accession>
<reference evidence="4" key="1">
    <citation type="submission" date="2017-10" db="EMBL/GenBank/DDBJ databases">
        <title>Rapid genome shrinkage in a self-fertile nematode reveals novel sperm competition proteins.</title>
        <authorList>
            <person name="Yin D."/>
            <person name="Schwarz E.M."/>
            <person name="Thomas C.G."/>
            <person name="Felde R.L."/>
            <person name="Korf I.F."/>
            <person name="Cutter A.D."/>
            <person name="Schartner C.M."/>
            <person name="Ralston E.J."/>
            <person name="Meyer B.J."/>
            <person name="Haag E.S."/>
        </authorList>
    </citation>
    <scope>NUCLEOTIDE SEQUENCE [LARGE SCALE GENOMIC DNA]</scope>
    <source>
        <strain evidence="4">JU1422</strain>
    </source>
</reference>
<dbReference type="InterPro" id="IPR002542">
    <property type="entry name" value="T20D4.11-like_dom"/>
</dbReference>
<evidence type="ECO:0000259" key="2">
    <source>
        <dbReference type="Pfam" id="PF01579"/>
    </source>
</evidence>
<feature type="domain" description="T20D4.11-like" evidence="2">
    <location>
        <begin position="29"/>
        <end position="170"/>
    </location>
</feature>
<dbReference type="Pfam" id="PF01579">
    <property type="entry name" value="DUF19"/>
    <property type="match status" value="1"/>
</dbReference>
<dbReference type="EMBL" id="PDUG01000005">
    <property type="protein sequence ID" value="PIC22992.1"/>
    <property type="molecule type" value="Genomic_DNA"/>
</dbReference>
<proteinExistence type="predicted"/>
<evidence type="ECO:0000256" key="1">
    <source>
        <dbReference type="SAM" id="SignalP"/>
    </source>
</evidence>
<gene>
    <name evidence="3" type="primary">Cnig_chr_V.g16844</name>
    <name evidence="3" type="ORF">B9Z55_016844</name>
</gene>
<feature type="chain" id="PRO_5013741103" description="T20D4.11-like domain-containing protein" evidence="1">
    <location>
        <begin position="17"/>
        <end position="213"/>
    </location>
</feature>
<dbReference type="PANTHER" id="PTHR21453">
    <property type="entry name" value="DUF19 DOMAIN-CONTAINING PROTEIN-RELATED-RELATED"/>
    <property type="match status" value="1"/>
</dbReference>
<sequence length="213" mass="25171">MLKILGFLFLLHLSESISDQNTEGYIEYEKSQMRDCYGNYKNYKELLETTDTQNRDELELIYRSCWNIRVCLTAHGYVVKDFLEPVRWYCSLVKFVLYEQCYKDLQAKNSICFKNWRPLISTKLTLDLKRSESCRNSFGEESCMKEEITAVCGRYQWETFRDHYSGLGNGTVAWKDCERLEVINDLLKNLIDWKDEHEDDDAVSPDDGEEPKT</sequence>
<feature type="signal peptide" evidence="1">
    <location>
        <begin position="1"/>
        <end position="16"/>
    </location>
</feature>
<organism evidence="3 4">
    <name type="scientific">Caenorhabditis nigoni</name>
    <dbReference type="NCBI Taxonomy" id="1611254"/>
    <lineage>
        <taxon>Eukaryota</taxon>
        <taxon>Metazoa</taxon>
        <taxon>Ecdysozoa</taxon>
        <taxon>Nematoda</taxon>
        <taxon>Chromadorea</taxon>
        <taxon>Rhabditida</taxon>
        <taxon>Rhabditina</taxon>
        <taxon>Rhabditomorpha</taxon>
        <taxon>Rhabditoidea</taxon>
        <taxon>Rhabditidae</taxon>
        <taxon>Peloderinae</taxon>
        <taxon>Caenorhabditis</taxon>
    </lineage>
</organism>
<comment type="caution">
    <text evidence="3">The sequence shown here is derived from an EMBL/GenBank/DDBJ whole genome shotgun (WGS) entry which is preliminary data.</text>
</comment>
<protein>
    <recommendedName>
        <fullName evidence="2">T20D4.11-like domain-containing protein</fullName>
    </recommendedName>
</protein>
<dbReference type="Proteomes" id="UP000230233">
    <property type="component" value="Chromosome V"/>
</dbReference>
<evidence type="ECO:0000313" key="4">
    <source>
        <dbReference type="Proteomes" id="UP000230233"/>
    </source>
</evidence>
<name>A0A2G5T6X6_9PELO</name>
<keyword evidence="1" id="KW-0732">Signal</keyword>
<evidence type="ECO:0000313" key="3">
    <source>
        <dbReference type="EMBL" id="PIC22992.1"/>
    </source>
</evidence>
<dbReference type="OrthoDB" id="10276736at2759"/>
<keyword evidence="4" id="KW-1185">Reference proteome</keyword>
<dbReference type="AlphaFoldDB" id="A0A2G5T6X6"/>